<dbReference type="GO" id="GO:0016020">
    <property type="term" value="C:membrane"/>
    <property type="evidence" value="ECO:0007669"/>
    <property type="project" value="InterPro"/>
</dbReference>
<protein>
    <submittedName>
        <fullName evidence="7">NADH-quinone oxidoreductase, subunit I</fullName>
    </submittedName>
</protein>
<name>F2L5T8_THEU7</name>
<dbReference type="FunFam" id="3.30.70.3270:FF:000014">
    <property type="entry name" value="NADH dehydrogenase subunit I (NuoI)"/>
    <property type="match status" value="1"/>
</dbReference>
<keyword evidence="3" id="KW-0677">Repeat</keyword>
<keyword evidence="5" id="KW-0411">Iron-sulfur</keyword>
<dbReference type="HOGENOM" id="CLU_067218_4_5_2"/>
<dbReference type="STRING" id="999630.TUZN_2179"/>
<dbReference type="AlphaFoldDB" id="F2L5T8"/>
<evidence type="ECO:0000256" key="2">
    <source>
        <dbReference type="ARBA" id="ARBA00022723"/>
    </source>
</evidence>
<proteinExistence type="predicted"/>
<evidence type="ECO:0000313" key="8">
    <source>
        <dbReference type="Proteomes" id="UP000008138"/>
    </source>
</evidence>
<gene>
    <name evidence="7" type="ordered locus">TUZN_2179</name>
</gene>
<dbReference type="eggNOG" id="arCOG01543">
    <property type="taxonomic scope" value="Archaea"/>
</dbReference>
<dbReference type="PROSITE" id="PS00198">
    <property type="entry name" value="4FE4S_FER_1"/>
    <property type="match status" value="1"/>
</dbReference>
<dbReference type="SUPFAM" id="SSF54862">
    <property type="entry name" value="4Fe-4S ferredoxins"/>
    <property type="match status" value="1"/>
</dbReference>
<evidence type="ECO:0000256" key="1">
    <source>
        <dbReference type="ARBA" id="ARBA00022485"/>
    </source>
</evidence>
<evidence type="ECO:0000256" key="5">
    <source>
        <dbReference type="ARBA" id="ARBA00023014"/>
    </source>
</evidence>
<dbReference type="InterPro" id="IPR017896">
    <property type="entry name" value="4Fe4S_Fe-S-bd"/>
</dbReference>
<reference key="2">
    <citation type="submission" date="2011-03" db="EMBL/GenBank/DDBJ databases">
        <title>Complete genome sequence of the thermoacidophilic crenarchaeon Thermoproteus uzoniensis 768-20.</title>
        <authorList>
            <person name="Mardanov A.V."/>
            <person name="Gumerov V.M."/>
            <person name="Beletsky A.V."/>
            <person name="Prokofeva M.I."/>
            <person name="Bonch-Osmolovskaya E.A."/>
            <person name="Ravin N.V."/>
            <person name="Skryabin K.G."/>
        </authorList>
    </citation>
    <scope>NUCLEOTIDE SEQUENCE</scope>
    <source>
        <strain>768-20</strain>
    </source>
</reference>
<dbReference type="PANTHER" id="PTHR10849:SF35">
    <property type="entry name" value="FORMATE HYDROGENLYASE SUBUNIT 6-RELATED"/>
    <property type="match status" value="1"/>
</dbReference>
<dbReference type="KEGG" id="tuz:TUZN_2179"/>
<sequence length="178" mass="20407">MAGQKIGEAIKAVLDVIGLGVKYTIKPERLTIYYPYEVPDYMGRVRGWIGLWTERCTSCMICARICPTNAIKMYMEKNGRRYPGIDYGRCIMCHYCIDACPTYALYPTDIRDFAFYRHEDMMYTPDMMRKPPQVPKLVPHVVKVVHEYSKGRVVKVRVGELGEHKPLPPAPSVPVVES</sequence>
<evidence type="ECO:0000313" key="7">
    <source>
        <dbReference type="EMBL" id="AEA13634.1"/>
    </source>
</evidence>
<reference evidence="7 8" key="1">
    <citation type="journal article" date="2011" name="J. Bacteriol.">
        <title>Complete genome sequence of the thermoacidophilic crenarchaeon Thermoproteus uzoniensis 768-20.</title>
        <authorList>
            <person name="Mardanov A.V."/>
            <person name="Gumerov V.M."/>
            <person name="Beletsky A.V."/>
            <person name="Prokofeva M.I."/>
            <person name="Bonch-Osmolovskaya E.A."/>
            <person name="Ravin N.V."/>
            <person name="Skryabin K.G."/>
        </authorList>
    </citation>
    <scope>NUCLEOTIDE SEQUENCE [LARGE SCALE GENOMIC DNA]</scope>
    <source>
        <strain evidence="7 8">768-20</strain>
    </source>
</reference>
<dbReference type="GO" id="GO:0009060">
    <property type="term" value="P:aerobic respiration"/>
    <property type="evidence" value="ECO:0007669"/>
    <property type="project" value="TreeGrafter"/>
</dbReference>
<evidence type="ECO:0000256" key="3">
    <source>
        <dbReference type="ARBA" id="ARBA00022737"/>
    </source>
</evidence>
<organism evidence="7 8">
    <name type="scientific">Thermoproteus uzoniensis (strain 768-20)</name>
    <dbReference type="NCBI Taxonomy" id="999630"/>
    <lineage>
        <taxon>Archaea</taxon>
        <taxon>Thermoproteota</taxon>
        <taxon>Thermoprotei</taxon>
        <taxon>Thermoproteales</taxon>
        <taxon>Thermoproteaceae</taxon>
        <taxon>Thermoproteus</taxon>
    </lineage>
</organism>
<feature type="domain" description="4Fe-4S ferredoxin-type" evidence="6">
    <location>
        <begin position="47"/>
        <end position="76"/>
    </location>
</feature>
<accession>F2L5T8</accession>
<dbReference type="OrthoDB" id="23833at2157"/>
<dbReference type="GO" id="GO:0046872">
    <property type="term" value="F:metal ion binding"/>
    <property type="evidence" value="ECO:0007669"/>
    <property type="project" value="UniProtKB-KW"/>
</dbReference>
<keyword evidence="2" id="KW-0479">Metal-binding</keyword>
<keyword evidence="8" id="KW-1185">Reference proteome</keyword>
<evidence type="ECO:0000256" key="4">
    <source>
        <dbReference type="ARBA" id="ARBA00023004"/>
    </source>
</evidence>
<dbReference type="GeneID" id="10361687"/>
<dbReference type="RefSeq" id="WP_013680969.1">
    <property type="nucleotide sequence ID" value="NC_015315.1"/>
</dbReference>
<dbReference type="Pfam" id="PF12838">
    <property type="entry name" value="Fer4_7"/>
    <property type="match status" value="1"/>
</dbReference>
<dbReference type="InterPro" id="IPR010226">
    <property type="entry name" value="NADH_quinone_OxRdtase_chainI"/>
</dbReference>
<dbReference type="Gene3D" id="3.30.70.3270">
    <property type="match status" value="1"/>
</dbReference>
<dbReference type="GO" id="GO:0051539">
    <property type="term" value="F:4 iron, 4 sulfur cluster binding"/>
    <property type="evidence" value="ECO:0007669"/>
    <property type="project" value="UniProtKB-KW"/>
</dbReference>
<keyword evidence="1" id="KW-0004">4Fe-4S</keyword>
<dbReference type="EMBL" id="CP002590">
    <property type="protein sequence ID" value="AEA13634.1"/>
    <property type="molecule type" value="Genomic_DNA"/>
</dbReference>
<dbReference type="Proteomes" id="UP000008138">
    <property type="component" value="Chromosome"/>
</dbReference>
<dbReference type="PROSITE" id="PS51379">
    <property type="entry name" value="4FE4S_FER_2"/>
    <property type="match status" value="2"/>
</dbReference>
<dbReference type="PANTHER" id="PTHR10849">
    <property type="entry name" value="NADH DEHYDROGENASE UBIQUINONE IRON-SULFUR PROTEIN 8, MITOCHONDRIAL"/>
    <property type="match status" value="1"/>
</dbReference>
<keyword evidence="4" id="KW-0408">Iron</keyword>
<dbReference type="InterPro" id="IPR017900">
    <property type="entry name" value="4Fe4S_Fe_S_CS"/>
</dbReference>
<dbReference type="GO" id="GO:0003954">
    <property type="term" value="F:NADH dehydrogenase activity"/>
    <property type="evidence" value="ECO:0007669"/>
    <property type="project" value="TreeGrafter"/>
</dbReference>
<feature type="domain" description="4Fe-4S ferredoxin-type" evidence="6">
    <location>
        <begin position="81"/>
        <end position="110"/>
    </location>
</feature>
<evidence type="ECO:0000259" key="6">
    <source>
        <dbReference type="PROSITE" id="PS51379"/>
    </source>
</evidence>